<evidence type="ECO:0000313" key="1">
    <source>
        <dbReference type="EnsemblPlants" id="OPUNC08G07190.1"/>
    </source>
</evidence>
<organism evidence="1">
    <name type="scientific">Oryza punctata</name>
    <name type="common">Red rice</name>
    <dbReference type="NCBI Taxonomy" id="4537"/>
    <lineage>
        <taxon>Eukaryota</taxon>
        <taxon>Viridiplantae</taxon>
        <taxon>Streptophyta</taxon>
        <taxon>Embryophyta</taxon>
        <taxon>Tracheophyta</taxon>
        <taxon>Spermatophyta</taxon>
        <taxon>Magnoliopsida</taxon>
        <taxon>Liliopsida</taxon>
        <taxon>Poales</taxon>
        <taxon>Poaceae</taxon>
        <taxon>BOP clade</taxon>
        <taxon>Oryzoideae</taxon>
        <taxon>Oryzeae</taxon>
        <taxon>Oryzinae</taxon>
        <taxon>Oryza</taxon>
    </lineage>
</organism>
<reference evidence="1" key="1">
    <citation type="submission" date="2015-04" db="UniProtKB">
        <authorList>
            <consortium name="EnsemblPlants"/>
        </authorList>
    </citation>
    <scope>IDENTIFICATION</scope>
</reference>
<dbReference type="EnsemblPlants" id="OPUNC08G07190.1">
    <property type="protein sequence ID" value="OPUNC08G07190.1"/>
    <property type="gene ID" value="OPUNC08G07190"/>
</dbReference>
<protein>
    <submittedName>
        <fullName evidence="1">Uncharacterized protein</fullName>
    </submittedName>
</protein>
<dbReference type="HOGENOM" id="CLU_2417101_0_0_1"/>
<dbReference type="Proteomes" id="UP000026962">
    <property type="component" value="Chromosome 8"/>
</dbReference>
<dbReference type="AlphaFoldDB" id="A0A0E0LSU8"/>
<name>A0A0E0LSU8_ORYPU</name>
<keyword evidence="2" id="KW-1185">Reference proteome</keyword>
<dbReference type="Gramene" id="OPUNC08G07190.1">
    <property type="protein sequence ID" value="OPUNC08G07190.1"/>
    <property type="gene ID" value="OPUNC08G07190"/>
</dbReference>
<accession>A0A0E0LSU8</accession>
<proteinExistence type="predicted"/>
<sequence>MSWAKEIAWPTCHFVKHKRTLKDKVELTTLFKDPRRSKIKLIVVLLADQHYRNDKVFNDKQLSNPMKIIFMSSYYLHFWYDAITVMLHSWNR</sequence>
<reference evidence="1" key="2">
    <citation type="submission" date="2018-05" db="EMBL/GenBank/DDBJ databases">
        <title>OpunRS2 (Oryza punctata Reference Sequence Version 2).</title>
        <authorList>
            <person name="Zhang J."/>
            <person name="Kudrna D."/>
            <person name="Lee S."/>
            <person name="Talag J."/>
            <person name="Welchert J."/>
            <person name="Wing R.A."/>
        </authorList>
    </citation>
    <scope>NUCLEOTIDE SEQUENCE [LARGE SCALE GENOMIC DNA]</scope>
</reference>
<evidence type="ECO:0000313" key="2">
    <source>
        <dbReference type="Proteomes" id="UP000026962"/>
    </source>
</evidence>